<accession>A0A5B0RNY5</accession>
<comment type="caution">
    <text evidence="3">The sequence shown here is derived from an EMBL/GenBank/DDBJ whole genome shotgun (WGS) entry which is preliminary data.</text>
</comment>
<feature type="compositionally biased region" description="Polar residues" evidence="1">
    <location>
        <begin position="306"/>
        <end position="320"/>
    </location>
</feature>
<gene>
    <name evidence="3" type="ORF">PGTUg99_019237</name>
</gene>
<feature type="compositionally biased region" description="Acidic residues" evidence="1">
    <location>
        <begin position="295"/>
        <end position="305"/>
    </location>
</feature>
<protein>
    <recommendedName>
        <fullName evidence="2">No apical meristem-associated C-terminal domain-containing protein</fullName>
    </recommendedName>
</protein>
<evidence type="ECO:0000256" key="1">
    <source>
        <dbReference type="SAM" id="MobiDB-lite"/>
    </source>
</evidence>
<dbReference type="EMBL" id="VDEP01000171">
    <property type="protein sequence ID" value="KAA1126473.1"/>
    <property type="molecule type" value="Genomic_DNA"/>
</dbReference>
<evidence type="ECO:0000259" key="2">
    <source>
        <dbReference type="Pfam" id="PF14303"/>
    </source>
</evidence>
<organism evidence="3 4">
    <name type="scientific">Puccinia graminis f. sp. tritici</name>
    <dbReference type="NCBI Taxonomy" id="56615"/>
    <lineage>
        <taxon>Eukaryota</taxon>
        <taxon>Fungi</taxon>
        <taxon>Dikarya</taxon>
        <taxon>Basidiomycota</taxon>
        <taxon>Pucciniomycotina</taxon>
        <taxon>Pucciniomycetes</taxon>
        <taxon>Pucciniales</taxon>
        <taxon>Pucciniaceae</taxon>
        <taxon>Puccinia</taxon>
    </lineage>
</organism>
<feature type="compositionally biased region" description="Basic and acidic residues" evidence="1">
    <location>
        <begin position="284"/>
        <end position="294"/>
    </location>
</feature>
<dbReference type="Pfam" id="PF14303">
    <property type="entry name" value="NAM-associated"/>
    <property type="match status" value="1"/>
</dbReference>
<feature type="compositionally biased region" description="Polar residues" evidence="1">
    <location>
        <begin position="130"/>
        <end position="178"/>
    </location>
</feature>
<dbReference type="PANTHER" id="PTHR45023:SF4">
    <property type="entry name" value="GLYCINE-RICH PROTEIN-RELATED"/>
    <property type="match status" value="1"/>
</dbReference>
<dbReference type="InterPro" id="IPR029466">
    <property type="entry name" value="NAM-associated_C"/>
</dbReference>
<dbReference type="AlphaFoldDB" id="A0A5B0RNY5"/>
<proteinExistence type="predicted"/>
<reference evidence="3 4" key="1">
    <citation type="submission" date="2019-05" db="EMBL/GenBank/DDBJ databases">
        <title>Emergence of the Ug99 lineage of the wheat stem rust pathogen through somatic hybridization.</title>
        <authorList>
            <person name="Li F."/>
            <person name="Upadhyaya N.M."/>
            <person name="Sperschneider J."/>
            <person name="Matny O."/>
            <person name="Nguyen-Phuc H."/>
            <person name="Mago R."/>
            <person name="Raley C."/>
            <person name="Miller M.E."/>
            <person name="Silverstein K.A.T."/>
            <person name="Henningsen E."/>
            <person name="Hirsch C.D."/>
            <person name="Visser B."/>
            <person name="Pretorius Z.A."/>
            <person name="Steffenson B.J."/>
            <person name="Schwessinger B."/>
            <person name="Dodds P.N."/>
            <person name="Figueroa M."/>
        </authorList>
    </citation>
    <scope>NUCLEOTIDE SEQUENCE [LARGE SCALE GENOMIC DNA]</scope>
    <source>
        <strain evidence="3 4">Ug99</strain>
    </source>
</reference>
<feature type="domain" description="No apical meristem-associated C-terminal" evidence="2">
    <location>
        <begin position="103"/>
        <end position="267"/>
    </location>
</feature>
<name>A0A5B0RNY5_PUCGR</name>
<evidence type="ECO:0000313" key="3">
    <source>
        <dbReference type="EMBL" id="KAA1126473.1"/>
    </source>
</evidence>
<sequence>MPATATPNPSTPAPATSEGPADSNKPRRAPNFGHEEDEQLAKSWVVISEDVIRSNNQKLEDFWARVLEDFNKYTPGPRRDASGSSPNDWILDACQAYYEQVGKNFLFDRAWQLLRHVPKFKTLGGKANNGRATVSAKNTQSSASIDPGMSQSESQSQKSCDSLSLPATQASKGSSTNSKDWERPTGIHSAKRKEEEDLYRRKKMKLLEYSHNESIKRTAEAKRGNDIQAELVAIDRAETNLNCMLQNLDDCPDDLSREYLILEKQRIMNERRLAEQKGSLSRPRASEDPSKNNDSDNDSSDEDSGDITQTQNLSTPTKTQELPIDPLLPLF</sequence>
<dbReference type="Proteomes" id="UP000325313">
    <property type="component" value="Unassembled WGS sequence"/>
</dbReference>
<feature type="region of interest" description="Disordered" evidence="1">
    <location>
        <begin position="122"/>
        <end position="196"/>
    </location>
</feature>
<feature type="compositionally biased region" description="Low complexity" evidence="1">
    <location>
        <begin position="1"/>
        <end position="17"/>
    </location>
</feature>
<feature type="region of interest" description="Disordered" evidence="1">
    <location>
        <begin position="1"/>
        <end position="36"/>
    </location>
</feature>
<dbReference type="PANTHER" id="PTHR45023">
    <property type="match status" value="1"/>
</dbReference>
<feature type="region of interest" description="Disordered" evidence="1">
    <location>
        <begin position="272"/>
        <end position="331"/>
    </location>
</feature>
<evidence type="ECO:0000313" key="4">
    <source>
        <dbReference type="Proteomes" id="UP000325313"/>
    </source>
</evidence>